<evidence type="ECO:0000256" key="1">
    <source>
        <dbReference type="SAM" id="Phobius"/>
    </source>
</evidence>
<dbReference type="InterPro" id="IPR018723">
    <property type="entry name" value="DUF2254_membrane"/>
</dbReference>
<keyword evidence="3" id="KW-1185">Reference proteome</keyword>
<dbReference type="Proteomes" id="UP000886476">
    <property type="component" value="Unassembled WGS sequence"/>
</dbReference>
<feature type="transmembrane region" description="Helical" evidence="1">
    <location>
        <begin position="109"/>
        <end position="128"/>
    </location>
</feature>
<accession>A0ABX2C7B2</accession>
<gene>
    <name evidence="2" type="ORF">HL667_01375</name>
</gene>
<dbReference type="RefSeq" id="WP_172108280.1">
    <property type="nucleotide sequence ID" value="NZ_JABFDN010000001.1"/>
</dbReference>
<evidence type="ECO:0000313" key="3">
    <source>
        <dbReference type="Proteomes" id="UP000886476"/>
    </source>
</evidence>
<dbReference type="EMBL" id="JABFDN010000001">
    <property type="protein sequence ID" value="NPU63643.1"/>
    <property type="molecule type" value="Genomic_DNA"/>
</dbReference>
<proteinExistence type="predicted"/>
<protein>
    <submittedName>
        <fullName evidence="2">DUF2254 domain-containing protein</fullName>
    </submittedName>
</protein>
<evidence type="ECO:0000313" key="2">
    <source>
        <dbReference type="EMBL" id="NPU63643.1"/>
    </source>
</evidence>
<feature type="transmembrane region" description="Helical" evidence="1">
    <location>
        <begin position="140"/>
        <end position="160"/>
    </location>
</feature>
<feature type="transmembrane region" description="Helical" evidence="1">
    <location>
        <begin position="12"/>
        <end position="35"/>
    </location>
</feature>
<keyword evidence="1" id="KW-1133">Transmembrane helix</keyword>
<feature type="transmembrane region" description="Helical" evidence="1">
    <location>
        <begin position="63"/>
        <end position="88"/>
    </location>
</feature>
<keyword evidence="1" id="KW-0812">Transmembrane</keyword>
<comment type="caution">
    <text evidence="2">The sequence shown here is derived from an EMBL/GenBank/DDBJ whole genome shotgun (WGS) entry which is preliminary data.</text>
</comment>
<reference evidence="2" key="1">
    <citation type="submission" date="2020-05" db="EMBL/GenBank/DDBJ databases">
        <title>Nod-independent and nitrogen-fixing Bradyrhizobium aeschynomene sp. nov. isolated from nodules of Aeschynomene indica.</title>
        <authorList>
            <person name="Zhang Z."/>
        </authorList>
    </citation>
    <scope>NUCLEOTIDE SEQUENCE</scope>
    <source>
        <strain evidence="2">83012</strain>
    </source>
</reference>
<name>A0ABX2C7B2_9BRAD</name>
<dbReference type="Pfam" id="PF10011">
    <property type="entry name" value="DUF2254"/>
    <property type="match status" value="1"/>
</dbReference>
<sequence>MTARFRKMLDDLAETFWLVPALIVLLGIGIAFLAIEIDRGTIVADWLRDEWLYNGGATGARTLLGAIASSTIGVAGTVFSIMIAALSLAAGQMGPRLLRNFTRDRGNQITLGVFLATFCYALIVLRSVRTPAEGAFVPHLATTIGIVLAFLSVATLVYFVGHMSGRINVDTVIGLVSDDVQSMIHSLTREDSQPAPPPARFWQNAVPIIDPRQGYLVQLDERGLATWACEHDTAIHLLVRPGDYIFPGAPIAMATMPRDGIEEAIRNATALGPQQVTSADLRFAVRQLVEVAVRALSPGINDPHTAITVLDRLGAALCEMQPLRLQTSVWIKEGKPALVVPHLRYHELVAAMFDMIRQNAADAPPVLIRMIEVMIQVVSCERDPQRIDCVREHADLVLADAERCIRNPSDLDAVRNHHRRFTAVFEKGPIGRFLT</sequence>
<keyword evidence="1" id="KW-0472">Membrane</keyword>
<organism evidence="2 3">
    <name type="scientific">Bradyrhizobium aeschynomenes</name>
    <dbReference type="NCBI Taxonomy" id="2734909"/>
    <lineage>
        <taxon>Bacteria</taxon>
        <taxon>Pseudomonadati</taxon>
        <taxon>Pseudomonadota</taxon>
        <taxon>Alphaproteobacteria</taxon>
        <taxon>Hyphomicrobiales</taxon>
        <taxon>Nitrobacteraceae</taxon>
        <taxon>Bradyrhizobium</taxon>
    </lineage>
</organism>